<feature type="transmembrane region" description="Helical" evidence="6">
    <location>
        <begin position="107"/>
        <end position="124"/>
    </location>
</feature>
<feature type="transmembrane region" description="Helical" evidence="6">
    <location>
        <begin position="46"/>
        <end position="66"/>
    </location>
</feature>
<dbReference type="Pfam" id="PF07690">
    <property type="entry name" value="MFS_1"/>
    <property type="match status" value="1"/>
</dbReference>
<organism evidence="8 9">
    <name type="scientific">Mucilaginibacter mallensis</name>
    <dbReference type="NCBI Taxonomy" id="652787"/>
    <lineage>
        <taxon>Bacteria</taxon>
        <taxon>Pseudomonadati</taxon>
        <taxon>Bacteroidota</taxon>
        <taxon>Sphingobacteriia</taxon>
        <taxon>Sphingobacteriales</taxon>
        <taxon>Sphingobacteriaceae</taxon>
        <taxon>Mucilaginibacter</taxon>
    </lineage>
</organism>
<dbReference type="PANTHER" id="PTHR23502:SF132">
    <property type="entry name" value="POLYAMINE TRANSPORTER 2-RELATED"/>
    <property type="match status" value="1"/>
</dbReference>
<dbReference type="InterPro" id="IPR036259">
    <property type="entry name" value="MFS_trans_sf"/>
</dbReference>
<dbReference type="Proteomes" id="UP000199679">
    <property type="component" value="Chromosome I"/>
</dbReference>
<dbReference type="STRING" id="652787.SAMN05216490_3117"/>
<feature type="transmembrane region" description="Helical" evidence="6">
    <location>
        <begin position="12"/>
        <end position="31"/>
    </location>
</feature>
<protein>
    <submittedName>
        <fullName evidence="8">Predicted arabinose efflux permease, MFS family</fullName>
    </submittedName>
</protein>
<dbReference type="SUPFAM" id="SSF103473">
    <property type="entry name" value="MFS general substrate transporter"/>
    <property type="match status" value="1"/>
</dbReference>
<dbReference type="PANTHER" id="PTHR23502">
    <property type="entry name" value="MAJOR FACILITATOR SUPERFAMILY"/>
    <property type="match status" value="1"/>
</dbReference>
<dbReference type="GO" id="GO:0005886">
    <property type="term" value="C:plasma membrane"/>
    <property type="evidence" value="ECO:0007669"/>
    <property type="project" value="TreeGrafter"/>
</dbReference>
<evidence type="ECO:0000313" key="8">
    <source>
        <dbReference type="EMBL" id="SDT33256.1"/>
    </source>
</evidence>
<feature type="transmembrane region" description="Helical" evidence="6">
    <location>
        <begin position="369"/>
        <end position="387"/>
    </location>
</feature>
<dbReference type="GO" id="GO:0015385">
    <property type="term" value="F:sodium:proton antiporter activity"/>
    <property type="evidence" value="ECO:0007669"/>
    <property type="project" value="TreeGrafter"/>
</dbReference>
<feature type="transmembrane region" description="Helical" evidence="6">
    <location>
        <begin position="280"/>
        <end position="301"/>
    </location>
</feature>
<feature type="domain" description="Major facilitator superfamily (MFS) profile" evidence="7">
    <location>
        <begin position="12"/>
        <end position="396"/>
    </location>
</feature>
<evidence type="ECO:0000256" key="2">
    <source>
        <dbReference type="ARBA" id="ARBA00022448"/>
    </source>
</evidence>
<evidence type="ECO:0000256" key="3">
    <source>
        <dbReference type="ARBA" id="ARBA00022692"/>
    </source>
</evidence>
<keyword evidence="2" id="KW-0813">Transport</keyword>
<evidence type="ECO:0000259" key="7">
    <source>
        <dbReference type="PROSITE" id="PS50850"/>
    </source>
</evidence>
<dbReference type="InterPro" id="IPR020846">
    <property type="entry name" value="MFS_dom"/>
</dbReference>
<comment type="subcellular location">
    <subcellularLocation>
        <location evidence="1">Membrane</location>
        <topology evidence="1">Multi-pass membrane protein</topology>
    </subcellularLocation>
</comment>
<dbReference type="InterPro" id="IPR011701">
    <property type="entry name" value="MFS"/>
</dbReference>
<evidence type="ECO:0000313" key="9">
    <source>
        <dbReference type="Proteomes" id="UP000199679"/>
    </source>
</evidence>
<feature type="transmembrane region" description="Helical" evidence="6">
    <location>
        <begin position="78"/>
        <end position="95"/>
    </location>
</feature>
<feature type="transmembrane region" description="Helical" evidence="6">
    <location>
        <begin position="136"/>
        <end position="157"/>
    </location>
</feature>
<name>A0A1H1ZJ68_MUCMA</name>
<dbReference type="EMBL" id="LT629740">
    <property type="protein sequence ID" value="SDT33256.1"/>
    <property type="molecule type" value="Genomic_DNA"/>
</dbReference>
<dbReference type="GO" id="GO:1990961">
    <property type="term" value="P:xenobiotic detoxification by transmembrane export across the plasma membrane"/>
    <property type="evidence" value="ECO:0007669"/>
    <property type="project" value="TreeGrafter"/>
</dbReference>
<keyword evidence="3 6" id="KW-0812">Transmembrane</keyword>
<evidence type="ECO:0000256" key="6">
    <source>
        <dbReference type="SAM" id="Phobius"/>
    </source>
</evidence>
<accession>A0A1H1ZJ68</accession>
<evidence type="ECO:0000256" key="5">
    <source>
        <dbReference type="ARBA" id="ARBA00023136"/>
    </source>
</evidence>
<evidence type="ECO:0000256" key="4">
    <source>
        <dbReference type="ARBA" id="ARBA00022989"/>
    </source>
</evidence>
<feature type="transmembrane region" description="Helical" evidence="6">
    <location>
        <begin position="307"/>
        <end position="330"/>
    </location>
</feature>
<reference evidence="8 9" key="1">
    <citation type="submission" date="2016-10" db="EMBL/GenBank/DDBJ databases">
        <authorList>
            <person name="de Groot N.N."/>
        </authorList>
    </citation>
    <scope>NUCLEOTIDE SEQUENCE [LARGE SCALE GENOMIC DNA]</scope>
    <source>
        <strain evidence="8 9">MP1X4</strain>
    </source>
</reference>
<dbReference type="Gene3D" id="1.20.1720.10">
    <property type="entry name" value="Multidrug resistance protein D"/>
    <property type="match status" value="1"/>
</dbReference>
<feature type="transmembrane region" description="Helical" evidence="6">
    <location>
        <begin position="169"/>
        <end position="194"/>
    </location>
</feature>
<feature type="transmembrane region" description="Helical" evidence="6">
    <location>
        <begin position="342"/>
        <end position="363"/>
    </location>
</feature>
<dbReference type="AlphaFoldDB" id="A0A1H1ZJ68"/>
<keyword evidence="4 6" id="KW-1133">Transmembrane helix</keyword>
<feature type="transmembrane region" description="Helical" evidence="6">
    <location>
        <begin position="245"/>
        <end position="268"/>
    </location>
</feature>
<keyword evidence="9" id="KW-1185">Reference proteome</keyword>
<feature type="transmembrane region" description="Helical" evidence="6">
    <location>
        <begin position="214"/>
        <end position="233"/>
    </location>
</feature>
<dbReference type="PROSITE" id="PS50850">
    <property type="entry name" value="MFS"/>
    <property type="match status" value="1"/>
</dbReference>
<sequence length="414" mass="44994">MKNIKASNKTIGTILAFCLIPITGLALDIYIPSLPDMSAKLGATPAAIQLSISIFLAAYGVGQLLIGGVLDSYGRFRPNIIALAGFSLASFVIANTQSLQVIYDMRAVQGFMSAVIVVSKRSFFFDLFSGEKLKHYTSLFSVIWSAAPILAPFAGGYLQTHFGWQSNFYFLGCFGLVFLFLELIFSGETIAFTVPFRLKTIGSAYKSMISTWDFTSGLLILGLSYGVLMIYNMSSPFLIEKVMHYPATVTGNCAMISGLSMLAGSLVSKAFISRPFFKKMFAAAVVQLVLSGCLILLTLHIQNLYTLMAYVVLLHASAGFIFNGMLAYCLTRFSQYGGMASGLTGGGFIISTSAFSYMVVKIISINNQVWLGAGYTVLILGVLALILRTKWIEHTRQQPGGSLVKEQDPVLVME</sequence>
<keyword evidence="5 6" id="KW-0472">Membrane</keyword>
<dbReference type="RefSeq" id="WP_197684509.1">
    <property type="nucleotide sequence ID" value="NZ_LT629740.1"/>
</dbReference>
<evidence type="ECO:0000256" key="1">
    <source>
        <dbReference type="ARBA" id="ARBA00004141"/>
    </source>
</evidence>
<proteinExistence type="predicted"/>
<gene>
    <name evidence="8" type="ORF">SAMN05216490_3117</name>
</gene>